<comment type="similarity">
    <text evidence="4">Belongs to the inner dynein arm light chain family.</text>
</comment>
<name>A0A9P0HCW0_NEZVI</name>
<feature type="coiled-coil region" evidence="5">
    <location>
        <begin position="183"/>
        <end position="242"/>
    </location>
</feature>
<sequence>MDDSDIEEKKVGKSPIKKRALITNFLKWSAPSMARKDEIYGRTKAPLNIERPISLETKCGELREVLNCIRPPRAWCEDGVYWRQDVSDEPTTRPEVLALAEALDEAIIQSNARETGLCELREVIYADIFDELIRQVAINCIERGLLLLRIRNEAEDSIISFRRLYSSSLAYGVRKTLEADKDMILLKEEVEKISGEKAILEEELQNVRFTIAEKERELAERMEEIQTKHKNQLDLLTELQTNLKYQLLSITSLNKNKT</sequence>
<organism evidence="6 7">
    <name type="scientific">Nezara viridula</name>
    <name type="common">Southern green stink bug</name>
    <name type="synonym">Cimex viridulus</name>
    <dbReference type="NCBI Taxonomy" id="85310"/>
    <lineage>
        <taxon>Eukaryota</taxon>
        <taxon>Metazoa</taxon>
        <taxon>Ecdysozoa</taxon>
        <taxon>Arthropoda</taxon>
        <taxon>Hexapoda</taxon>
        <taxon>Insecta</taxon>
        <taxon>Pterygota</taxon>
        <taxon>Neoptera</taxon>
        <taxon>Paraneoptera</taxon>
        <taxon>Hemiptera</taxon>
        <taxon>Heteroptera</taxon>
        <taxon>Panheteroptera</taxon>
        <taxon>Pentatomomorpha</taxon>
        <taxon>Pentatomoidea</taxon>
        <taxon>Pentatomidae</taxon>
        <taxon>Pentatominae</taxon>
        <taxon>Nezara</taxon>
    </lineage>
</organism>
<dbReference type="GO" id="GO:0005930">
    <property type="term" value="C:axoneme"/>
    <property type="evidence" value="ECO:0007669"/>
    <property type="project" value="TreeGrafter"/>
</dbReference>
<keyword evidence="3" id="KW-0505">Motor protein</keyword>
<keyword evidence="2 5" id="KW-0175">Coiled coil</keyword>
<dbReference type="GO" id="GO:0097546">
    <property type="term" value="C:ciliary base"/>
    <property type="evidence" value="ECO:0007669"/>
    <property type="project" value="TreeGrafter"/>
</dbReference>
<dbReference type="Proteomes" id="UP001152798">
    <property type="component" value="Chromosome 4"/>
</dbReference>
<dbReference type="EMBL" id="OV725080">
    <property type="protein sequence ID" value="CAH1399635.1"/>
    <property type="molecule type" value="Genomic_DNA"/>
</dbReference>
<dbReference type="GO" id="GO:0045504">
    <property type="term" value="F:dynein heavy chain binding"/>
    <property type="evidence" value="ECO:0007669"/>
    <property type="project" value="TreeGrafter"/>
</dbReference>
<dbReference type="InterPro" id="IPR019347">
    <property type="entry name" value="Axonemal_dynein_light_chain"/>
</dbReference>
<protein>
    <submittedName>
        <fullName evidence="6">Uncharacterized protein</fullName>
    </submittedName>
</protein>
<dbReference type="PANTHER" id="PTHR13183:SF0">
    <property type="entry name" value="AXONEMAL DYNEIN LIGHT INTERMEDIATE POLYPEPTIDE 1"/>
    <property type="match status" value="1"/>
</dbReference>
<evidence type="ECO:0000256" key="3">
    <source>
        <dbReference type="ARBA" id="ARBA00023175"/>
    </source>
</evidence>
<reference evidence="6" key="1">
    <citation type="submission" date="2022-01" db="EMBL/GenBank/DDBJ databases">
        <authorList>
            <person name="King R."/>
        </authorList>
    </citation>
    <scope>NUCLEOTIDE SEQUENCE</scope>
</reference>
<evidence type="ECO:0000256" key="2">
    <source>
        <dbReference type="ARBA" id="ARBA00023054"/>
    </source>
</evidence>
<evidence type="ECO:0000313" key="6">
    <source>
        <dbReference type="EMBL" id="CAH1399635.1"/>
    </source>
</evidence>
<evidence type="ECO:0000256" key="4">
    <source>
        <dbReference type="ARBA" id="ARBA00038114"/>
    </source>
</evidence>
<proteinExistence type="inferred from homology"/>
<evidence type="ECO:0000256" key="5">
    <source>
        <dbReference type="SAM" id="Coils"/>
    </source>
</evidence>
<accession>A0A9P0HCW0</accession>
<gene>
    <name evidence="6" type="ORF">NEZAVI_LOCUS9046</name>
</gene>
<dbReference type="Pfam" id="PF10211">
    <property type="entry name" value="Ax_dynein_light"/>
    <property type="match status" value="1"/>
</dbReference>
<dbReference type="AlphaFoldDB" id="A0A9P0HCW0"/>
<dbReference type="GO" id="GO:0030286">
    <property type="term" value="C:dynein complex"/>
    <property type="evidence" value="ECO:0007669"/>
    <property type="project" value="UniProtKB-KW"/>
</dbReference>
<dbReference type="PANTHER" id="PTHR13183">
    <property type="entry name" value="AXONEMAL INNER ARM DYNEIN LIGHT CHAIN 28"/>
    <property type="match status" value="1"/>
</dbReference>
<keyword evidence="7" id="KW-1185">Reference proteome</keyword>
<evidence type="ECO:0000256" key="1">
    <source>
        <dbReference type="ARBA" id="ARBA00023017"/>
    </source>
</evidence>
<evidence type="ECO:0000313" key="7">
    <source>
        <dbReference type="Proteomes" id="UP001152798"/>
    </source>
</evidence>
<keyword evidence="1" id="KW-0243">Dynein</keyword>
<dbReference type="OrthoDB" id="273640at2759"/>